<accession>A0ACB8GK06</accession>
<dbReference type="Proteomes" id="UP000664032">
    <property type="component" value="Unassembled WGS sequence"/>
</dbReference>
<dbReference type="EMBL" id="JAFIQS020000011">
    <property type="protein sequence ID" value="KAH9476050.1"/>
    <property type="molecule type" value="Genomic_DNA"/>
</dbReference>
<gene>
    <name evidence="1" type="ORF">JR316_0011620</name>
</gene>
<keyword evidence="2" id="KW-1185">Reference proteome</keyword>
<proteinExistence type="predicted"/>
<name>A0ACB8GK06_PSICU</name>
<evidence type="ECO:0000313" key="2">
    <source>
        <dbReference type="Proteomes" id="UP000664032"/>
    </source>
</evidence>
<organism evidence="1 2">
    <name type="scientific">Psilocybe cubensis</name>
    <name type="common">Psychedelic mushroom</name>
    <name type="synonym">Stropharia cubensis</name>
    <dbReference type="NCBI Taxonomy" id="181762"/>
    <lineage>
        <taxon>Eukaryota</taxon>
        <taxon>Fungi</taxon>
        <taxon>Dikarya</taxon>
        <taxon>Basidiomycota</taxon>
        <taxon>Agaricomycotina</taxon>
        <taxon>Agaricomycetes</taxon>
        <taxon>Agaricomycetidae</taxon>
        <taxon>Agaricales</taxon>
        <taxon>Agaricineae</taxon>
        <taxon>Strophariaceae</taxon>
        <taxon>Psilocybe</taxon>
    </lineage>
</organism>
<evidence type="ECO:0000313" key="1">
    <source>
        <dbReference type="EMBL" id="KAH9476050.1"/>
    </source>
</evidence>
<reference evidence="1" key="1">
    <citation type="submission" date="2021-10" db="EMBL/GenBank/DDBJ databases">
        <title>Psilocybe cubensis genome.</title>
        <authorList>
            <person name="Mckernan K.J."/>
            <person name="Crawford S."/>
            <person name="Trippe A."/>
            <person name="Kane L.T."/>
            <person name="Mclaughlin S."/>
        </authorList>
    </citation>
    <scope>NUCLEOTIDE SEQUENCE</scope>
    <source>
        <strain evidence="1">MGC-MH-2018</strain>
    </source>
</reference>
<protein>
    <submittedName>
        <fullName evidence="1">Uncharacterized protein</fullName>
    </submittedName>
</protein>
<comment type="caution">
    <text evidence="1">The sequence shown here is derived from an EMBL/GenBank/DDBJ whole genome shotgun (WGS) entry which is preliminary data.</text>
</comment>
<sequence>MNKLISFDPGDRKSLNTIQLLAFWDSMRGWFAERGYHLYDITIRDEPGYFPSERSTIPFNPHPKLNVHKEIFEAEDPFPYAYVGGDYRQPQDNLYEVKLGRVVFAQDTAGRHVVIKLVKGGSDEDKILHLLARQPELTNRETFPSIIPVLDLLPWDSNCFIPPFPTPEDLCDRNLLINHFSNANALYMGDNSFRWNLLKRGALICVLSDFDHSILLDEETYGPNPWLSILEAHVTGDYPPFETLHGHVDYDPFKYNVALLGILFNDRFQHAPLIAPLIERMVTSRVDKRFTAKEALAFAEGILPTVTGMRTPLPDQTPITSIYCKADLWKDLPEEFVAQWADYREDRSSLSFHWLSEDYFSFLV</sequence>